<evidence type="ECO:0000259" key="3">
    <source>
        <dbReference type="Pfam" id="PF00266"/>
    </source>
</evidence>
<dbReference type="PANTHER" id="PTHR43586">
    <property type="entry name" value="CYSTEINE DESULFURASE"/>
    <property type="match status" value="1"/>
</dbReference>
<dbReference type="Gene3D" id="3.90.1150.10">
    <property type="entry name" value="Aspartate Aminotransferase, domain 1"/>
    <property type="match status" value="1"/>
</dbReference>
<dbReference type="OrthoDB" id="7801625at2"/>
<comment type="cofactor">
    <cofactor evidence="1">
        <name>pyridoxal 5'-phosphate</name>
        <dbReference type="ChEBI" id="CHEBI:597326"/>
    </cofactor>
</comment>
<keyword evidence="2" id="KW-0663">Pyridoxal phosphate</keyword>
<dbReference type="InterPro" id="IPR015421">
    <property type="entry name" value="PyrdxlP-dep_Trfase_major"/>
</dbReference>
<keyword evidence="4" id="KW-0456">Lyase</keyword>
<feature type="domain" description="Aminotransferase class V" evidence="3">
    <location>
        <begin position="67"/>
        <end position="416"/>
    </location>
</feature>
<evidence type="ECO:0000256" key="1">
    <source>
        <dbReference type="ARBA" id="ARBA00001933"/>
    </source>
</evidence>
<protein>
    <submittedName>
        <fullName evidence="4">Selenocysteine lyase/Cysteine desulfurase</fullName>
    </submittedName>
</protein>
<name>A0A662Z478_9STAP</name>
<evidence type="ECO:0000256" key="2">
    <source>
        <dbReference type="ARBA" id="ARBA00022898"/>
    </source>
</evidence>
<dbReference type="Proteomes" id="UP000243605">
    <property type="component" value="Unassembled WGS sequence"/>
</dbReference>
<dbReference type="PANTHER" id="PTHR43586:SF8">
    <property type="entry name" value="CYSTEINE DESULFURASE 1, CHLOROPLASTIC"/>
    <property type="match status" value="1"/>
</dbReference>
<reference evidence="4 5" key="1">
    <citation type="submission" date="2016-10" db="EMBL/GenBank/DDBJ databases">
        <authorList>
            <person name="Varghese N."/>
            <person name="Submissions S."/>
        </authorList>
    </citation>
    <scope>NUCLEOTIDE SEQUENCE [LARGE SCALE GENOMIC DNA]</scope>
    <source>
        <strain evidence="4 5">IBRC-M10081</strain>
    </source>
</reference>
<dbReference type="Pfam" id="PF00266">
    <property type="entry name" value="Aminotran_5"/>
    <property type="match status" value="1"/>
</dbReference>
<gene>
    <name evidence="4" type="ORF">SAMN05192557_1567</name>
</gene>
<dbReference type="GO" id="GO:0016829">
    <property type="term" value="F:lyase activity"/>
    <property type="evidence" value="ECO:0007669"/>
    <property type="project" value="UniProtKB-KW"/>
</dbReference>
<sequence length="426" mass="47519">MSHVTEGRLFDSQLMGEIRDKFAYIDVDPLTNKKRIFFDNAGGSFRLKRANERFAEVDLFPDHPMRGHETAVYLANIEKQGIDDVRTIFNAKNGYIVPYYTASQAMFNLTGVVLEHIEGTNVVTTELEHPSLFDSAKFYADKLGKELRVAPTNKVTGGVDVEEITKLIDQDTISLNFIYASNISGAILDVEKIIKAAREIKPDLYIIVDAVQHAPHGLIDLEKTDVDVINIAPYKFFGVRGVGFAYVSDRAAQLPHQRLLGKVGGELGLGSVTPGHFAAISEVVDYVCWLGEKFTDAKERRALYEAGMTAIASHERALLEVLLEGNDNVKGLREIIGVTVHLDYEDLSTRDFIVGITLDGIGYEEAVRLYGEEDVVVYERVASSIYSKRMLESFDLTGTIRISPMHCQTVEEIETFLNVTEKIISK</sequence>
<organism evidence="4 5">
    <name type="scientific">Aliicoccus persicus</name>
    <dbReference type="NCBI Taxonomy" id="930138"/>
    <lineage>
        <taxon>Bacteria</taxon>
        <taxon>Bacillati</taxon>
        <taxon>Bacillota</taxon>
        <taxon>Bacilli</taxon>
        <taxon>Bacillales</taxon>
        <taxon>Staphylococcaceae</taxon>
        <taxon>Aliicoccus</taxon>
    </lineage>
</organism>
<dbReference type="EMBL" id="FOIT01000004">
    <property type="protein sequence ID" value="SEW08627.1"/>
    <property type="molecule type" value="Genomic_DNA"/>
</dbReference>
<evidence type="ECO:0000313" key="5">
    <source>
        <dbReference type="Proteomes" id="UP000243605"/>
    </source>
</evidence>
<dbReference type="Gene3D" id="3.40.640.10">
    <property type="entry name" value="Type I PLP-dependent aspartate aminotransferase-like (Major domain)"/>
    <property type="match status" value="1"/>
</dbReference>
<keyword evidence="5" id="KW-1185">Reference proteome</keyword>
<dbReference type="InterPro" id="IPR015422">
    <property type="entry name" value="PyrdxlP-dep_Trfase_small"/>
</dbReference>
<evidence type="ECO:0000313" key="4">
    <source>
        <dbReference type="EMBL" id="SEW08627.1"/>
    </source>
</evidence>
<proteinExistence type="predicted"/>
<dbReference type="RefSeq" id="WP_091475471.1">
    <property type="nucleotide sequence ID" value="NZ_FOIT01000004.1"/>
</dbReference>
<dbReference type="AlphaFoldDB" id="A0A662Z478"/>
<dbReference type="SUPFAM" id="SSF53383">
    <property type="entry name" value="PLP-dependent transferases"/>
    <property type="match status" value="1"/>
</dbReference>
<dbReference type="InterPro" id="IPR015424">
    <property type="entry name" value="PyrdxlP-dep_Trfase"/>
</dbReference>
<accession>A0A662Z478</accession>
<dbReference type="InterPro" id="IPR000192">
    <property type="entry name" value="Aminotrans_V_dom"/>
</dbReference>